<evidence type="ECO:0000313" key="1">
    <source>
        <dbReference type="Ensembl" id="ENSDCDP00010034272.1"/>
    </source>
</evidence>
<reference evidence="1" key="2">
    <citation type="submission" date="2025-09" db="UniProtKB">
        <authorList>
            <consortium name="Ensembl"/>
        </authorList>
    </citation>
    <scope>IDENTIFICATION</scope>
</reference>
<keyword evidence="2" id="KW-1185">Reference proteome</keyword>
<dbReference type="Ensembl" id="ENSDCDT00010042651.1">
    <property type="protein sequence ID" value="ENSDCDP00010034272.1"/>
    <property type="gene ID" value="ENSDCDG00010022016.1"/>
</dbReference>
<dbReference type="PANTHER" id="PTHR46875">
    <property type="entry name" value="TUMOR NECROSIS FACTOR RECEPTOR SUPERFAMILY MEMBER 5"/>
    <property type="match status" value="1"/>
</dbReference>
<name>A0AAY4CM62_9TELE</name>
<dbReference type="AlphaFoldDB" id="A0AAY4CM62"/>
<organism evidence="1 2">
    <name type="scientific">Denticeps clupeoides</name>
    <name type="common">denticle herring</name>
    <dbReference type="NCBI Taxonomy" id="299321"/>
    <lineage>
        <taxon>Eukaryota</taxon>
        <taxon>Metazoa</taxon>
        <taxon>Chordata</taxon>
        <taxon>Craniata</taxon>
        <taxon>Vertebrata</taxon>
        <taxon>Euteleostomi</taxon>
        <taxon>Actinopterygii</taxon>
        <taxon>Neopterygii</taxon>
        <taxon>Teleostei</taxon>
        <taxon>Clupei</taxon>
        <taxon>Clupeiformes</taxon>
        <taxon>Denticipitoidei</taxon>
        <taxon>Denticipitidae</taxon>
        <taxon>Denticeps</taxon>
    </lineage>
</organism>
<dbReference type="PANTHER" id="PTHR46875:SF3">
    <property type="entry name" value="CD40 MOLECULE, TNF RECEPTOR SUPERFAMILY MEMBER 5"/>
    <property type="match status" value="1"/>
</dbReference>
<dbReference type="Gene3D" id="2.10.50.10">
    <property type="entry name" value="Tumor Necrosis Factor Receptor, subunit A, domain 2"/>
    <property type="match status" value="2"/>
</dbReference>
<dbReference type="GO" id="GO:0009897">
    <property type="term" value="C:external side of plasma membrane"/>
    <property type="evidence" value="ECO:0007669"/>
    <property type="project" value="TreeGrafter"/>
</dbReference>
<evidence type="ECO:0008006" key="3">
    <source>
        <dbReference type="Google" id="ProtNLM"/>
    </source>
</evidence>
<dbReference type="SUPFAM" id="SSF57586">
    <property type="entry name" value="TNF receptor-like"/>
    <property type="match status" value="2"/>
</dbReference>
<evidence type="ECO:0000313" key="2">
    <source>
        <dbReference type="Proteomes" id="UP000694580"/>
    </source>
</evidence>
<sequence>NNLCNKTKRKLTNYIRRITFTFHFVPCQALPSCVDSCDTQTEYLKDGECCNMCGPGTRMTDSAICRDPYCKDCEEDEYQAGFTKETRCRRQPSCDPNVHLEPVLPRTTKIFSPCKCLKGYHCSSESCTSCNKDTVCGPGYEVSRNDTECKPCPHGTFSNASSYESRCRQSRSWCTWELSDVCSHLRLHRCICRQFWPYVFLVDAAICK</sequence>
<accession>A0AAY4CM62</accession>
<protein>
    <recommendedName>
        <fullName evidence="3">TNFR-Cys domain-containing protein</fullName>
    </recommendedName>
</protein>
<reference evidence="1" key="1">
    <citation type="submission" date="2025-08" db="UniProtKB">
        <authorList>
            <consortium name="Ensembl"/>
        </authorList>
    </citation>
    <scope>IDENTIFICATION</scope>
</reference>
<dbReference type="GO" id="GO:0002768">
    <property type="term" value="P:immune response-regulating cell surface receptor signaling pathway"/>
    <property type="evidence" value="ECO:0007669"/>
    <property type="project" value="TreeGrafter"/>
</dbReference>
<dbReference type="InterPro" id="IPR052135">
    <property type="entry name" value="TNFRSF5"/>
</dbReference>
<dbReference type="Proteomes" id="UP000694580">
    <property type="component" value="Unplaced"/>
</dbReference>
<dbReference type="GO" id="GO:0035631">
    <property type="term" value="C:CD40 receptor complex"/>
    <property type="evidence" value="ECO:0007669"/>
    <property type="project" value="TreeGrafter"/>
</dbReference>
<proteinExistence type="predicted"/>
<dbReference type="GeneTree" id="ENSGT00940000166581"/>